<proteinExistence type="predicted"/>
<dbReference type="InterPro" id="IPR052814">
    <property type="entry name" value="Peroxisomal_DnaJ"/>
</dbReference>
<dbReference type="InterPro" id="IPR001623">
    <property type="entry name" value="DnaJ_domain"/>
</dbReference>
<accession>A0A7S0L1G1</accession>
<dbReference type="PANTHER" id="PTHR45006:SF1">
    <property type="entry name" value="DNAJ-LIKE PROTEIN 1"/>
    <property type="match status" value="1"/>
</dbReference>
<dbReference type="PROSITE" id="PS50076">
    <property type="entry name" value="DNAJ_2"/>
    <property type="match status" value="1"/>
</dbReference>
<evidence type="ECO:0000313" key="2">
    <source>
        <dbReference type="EMBL" id="CAD8599362.1"/>
    </source>
</evidence>
<dbReference type="SUPFAM" id="SSF46565">
    <property type="entry name" value="Chaperone J-domain"/>
    <property type="match status" value="1"/>
</dbReference>
<dbReference type="AlphaFoldDB" id="A0A7S0L1G1"/>
<gene>
    <name evidence="2" type="ORF">CPEL01642_LOCUS2692</name>
</gene>
<protein>
    <recommendedName>
        <fullName evidence="1">J domain-containing protein</fullName>
    </recommendedName>
</protein>
<dbReference type="SMART" id="SM00271">
    <property type="entry name" value="DnaJ"/>
    <property type="match status" value="1"/>
</dbReference>
<dbReference type="Gene3D" id="1.10.287.110">
    <property type="entry name" value="DnaJ domain"/>
    <property type="match status" value="1"/>
</dbReference>
<reference evidence="2" key="1">
    <citation type="submission" date="2021-01" db="EMBL/GenBank/DDBJ databases">
        <authorList>
            <person name="Corre E."/>
            <person name="Pelletier E."/>
            <person name="Niang G."/>
            <person name="Scheremetjew M."/>
            <person name="Finn R."/>
            <person name="Kale V."/>
            <person name="Holt S."/>
            <person name="Cochrane G."/>
            <person name="Meng A."/>
            <person name="Brown T."/>
            <person name="Cohen L."/>
        </authorList>
    </citation>
    <scope>NUCLEOTIDE SEQUENCE</scope>
    <source>
        <strain evidence="2">PLY182g</strain>
    </source>
</reference>
<dbReference type="GO" id="GO:0016558">
    <property type="term" value="P:protein import into peroxisome matrix"/>
    <property type="evidence" value="ECO:0007669"/>
    <property type="project" value="TreeGrafter"/>
</dbReference>
<dbReference type="PRINTS" id="PR00625">
    <property type="entry name" value="JDOMAIN"/>
</dbReference>
<organism evidence="2">
    <name type="scientific">Coccolithus braarudii</name>
    <dbReference type="NCBI Taxonomy" id="221442"/>
    <lineage>
        <taxon>Eukaryota</taxon>
        <taxon>Haptista</taxon>
        <taxon>Haptophyta</taxon>
        <taxon>Prymnesiophyceae</taxon>
        <taxon>Coccolithales</taxon>
        <taxon>Coccolithaceae</taxon>
        <taxon>Coccolithus</taxon>
    </lineage>
</organism>
<evidence type="ECO:0000259" key="1">
    <source>
        <dbReference type="PROSITE" id="PS50076"/>
    </source>
</evidence>
<sequence length="253" mass="27266">MLAVDSSVPPSDAAASGATCKSDVPASLYSVLGVEREASAADIRKAYHKAALLNHPDKNPGDRLAEGRFLAVARAYEVLSDEVQRGRYDRGGGEDTYEDFDLRRANDLFNEHFTQTLMRQWSPGLRVAGVLASNGVRVRITIEPDGTVEEAESPAASSWWVSYLATTTTLPNGGRVHSLRLTTLLGENLAMLVPTVVAGLPRLGSVVTSLVRWIPSVAAGCLVLRLLRGRSRVPGELPDTLLEAFRLSDLGTQ</sequence>
<dbReference type="InterPro" id="IPR036869">
    <property type="entry name" value="J_dom_sf"/>
</dbReference>
<dbReference type="EMBL" id="HBEY01005534">
    <property type="protein sequence ID" value="CAD8599362.1"/>
    <property type="molecule type" value="Transcribed_RNA"/>
</dbReference>
<name>A0A7S0L1G1_9EUKA</name>
<feature type="domain" description="J" evidence="1">
    <location>
        <begin position="27"/>
        <end position="92"/>
    </location>
</feature>
<dbReference type="GO" id="GO:0005829">
    <property type="term" value="C:cytosol"/>
    <property type="evidence" value="ECO:0007669"/>
    <property type="project" value="TreeGrafter"/>
</dbReference>
<dbReference type="Pfam" id="PF00226">
    <property type="entry name" value="DnaJ"/>
    <property type="match status" value="1"/>
</dbReference>
<dbReference type="PANTHER" id="PTHR45006">
    <property type="entry name" value="DNAJ-LIKE PROTEIN 1"/>
    <property type="match status" value="1"/>
</dbReference>
<dbReference type="CDD" id="cd06257">
    <property type="entry name" value="DnaJ"/>
    <property type="match status" value="1"/>
</dbReference>